<dbReference type="Pfam" id="PF13340">
    <property type="entry name" value="DUF4096"/>
    <property type="match status" value="1"/>
</dbReference>
<dbReference type="InterPro" id="IPR002559">
    <property type="entry name" value="Transposase_11"/>
</dbReference>
<dbReference type="EMBL" id="QKQP01000001">
    <property type="protein sequence ID" value="PZD82092.1"/>
    <property type="molecule type" value="Genomic_DNA"/>
</dbReference>
<dbReference type="PANTHER" id="PTHR30007:SF0">
    <property type="entry name" value="TRANSPOSASE"/>
    <property type="match status" value="1"/>
</dbReference>
<comment type="caution">
    <text evidence="3">The sequence shown here is derived from an EMBL/GenBank/DDBJ whole genome shotgun (WGS) entry which is preliminary data.</text>
</comment>
<dbReference type="NCBIfam" id="NF033580">
    <property type="entry name" value="transpos_IS5_3"/>
    <property type="match status" value="1"/>
</dbReference>
<dbReference type="OrthoDB" id="5298801at2"/>
<evidence type="ECO:0000313" key="3">
    <source>
        <dbReference type="EMBL" id="PZD82092.1"/>
    </source>
</evidence>
<dbReference type="GO" id="GO:0006313">
    <property type="term" value="P:DNA transposition"/>
    <property type="evidence" value="ECO:0007669"/>
    <property type="project" value="InterPro"/>
</dbReference>
<dbReference type="Pfam" id="PF01609">
    <property type="entry name" value="DDE_Tnp_1"/>
    <property type="match status" value="1"/>
</dbReference>
<feature type="domain" description="Insertion element IS402-like" evidence="2">
    <location>
        <begin position="12"/>
        <end position="95"/>
    </location>
</feature>
<protein>
    <submittedName>
        <fullName evidence="3">IS5 family transposase</fullName>
    </submittedName>
</protein>
<evidence type="ECO:0000313" key="4">
    <source>
        <dbReference type="Proteomes" id="UP000248886"/>
    </source>
</evidence>
<gene>
    <name evidence="3" type="ORF">DN052_03370</name>
</gene>
<proteinExistence type="predicted"/>
<evidence type="ECO:0000259" key="1">
    <source>
        <dbReference type="Pfam" id="PF01609"/>
    </source>
</evidence>
<dbReference type="GO" id="GO:0003677">
    <property type="term" value="F:DNA binding"/>
    <property type="evidence" value="ECO:0007669"/>
    <property type="project" value="InterPro"/>
</dbReference>
<dbReference type="InterPro" id="IPR025161">
    <property type="entry name" value="IS402-like_dom"/>
</dbReference>
<dbReference type="Proteomes" id="UP000248886">
    <property type="component" value="Unassembled WGS sequence"/>
</dbReference>
<reference evidence="3 4" key="1">
    <citation type="submission" date="2018-06" db="EMBL/GenBank/DDBJ databases">
        <title>Draft sequence of Acidithiobacillus ferrooxidans CCM 4253.</title>
        <authorList>
            <person name="Moya-Beltran A."/>
            <person name="Castro M."/>
            <person name="Covarrubias P.C."/>
            <person name="Issotta F."/>
            <person name="Janiczek O."/>
            <person name="Mandl M."/>
            <person name="Kucera J."/>
            <person name="Quatrini R."/>
        </authorList>
    </citation>
    <scope>NUCLEOTIDE SEQUENCE [LARGE SCALE GENOMIC DNA]</scope>
    <source>
        <strain evidence="3 4">CCM 4253</strain>
    </source>
</reference>
<accession>A0A2W1KI36</accession>
<organism evidence="3 4">
    <name type="scientific">Acidithiobacillus ferrooxidans</name>
    <name type="common">Thiobacillus ferrooxidans</name>
    <dbReference type="NCBI Taxonomy" id="920"/>
    <lineage>
        <taxon>Bacteria</taxon>
        <taxon>Pseudomonadati</taxon>
        <taxon>Pseudomonadota</taxon>
        <taxon>Acidithiobacillia</taxon>
        <taxon>Acidithiobacillales</taxon>
        <taxon>Acidithiobacillaceae</taxon>
        <taxon>Acidithiobacillus</taxon>
    </lineage>
</organism>
<feature type="domain" description="Transposase IS4-like" evidence="1">
    <location>
        <begin position="134"/>
        <end position="274"/>
    </location>
</feature>
<evidence type="ECO:0000259" key="2">
    <source>
        <dbReference type="Pfam" id="PF13340"/>
    </source>
</evidence>
<dbReference type="GO" id="GO:0004803">
    <property type="term" value="F:transposase activity"/>
    <property type="evidence" value="ECO:0007669"/>
    <property type="project" value="InterPro"/>
</dbReference>
<dbReference type="AlphaFoldDB" id="A0A2W1KI36"/>
<dbReference type="PANTHER" id="PTHR30007">
    <property type="entry name" value="PHP DOMAIN PROTEIN"/>
    <property type="match status" value="1"/>
</dbReference>
<name>A0A2W1KI36_ACIFR</name>
<sequence length="289" mass="32907">MGKARVEAWEVSEEFWKRVAPLIPQRAPRPVQREYVRKPGGGRKPKDSRLVFEAIVYVLRTGCQWKALPRERFGSASAVHKRFLEWERGGFFLALWQAGLAEYDDLEGIAWRWQSVEGAMMKAPLAQEATGPNPMDRGKKNGSKRHLLVDGRGVPLSLIVTGANRHDVSQLEAVLDAIMVKRPTPPQRRHKHLCADAGYTGASALQTIEAHGYIPHVKGRGQEVTEIRLLPHKRARRWIVEVAHSWFNRFRKLLVRYEKLERSFLVLNHLAAAIIAVRKVPLDINIIYG</sequence>